<dbReference type="RefSeq" id="WP_264965062.1">
    <property type="nucleotide sequence ID" value="NZ_JAPDVK010000001.1"/>
</dbReference>
<dbReference type="AlphaFoldDB" id="A0AAP3B9G0"/>
<dbReference type="InterPro" id="IPR026906">
    <property type="entry name" value="LRR_5"/>
</dbReference>
<dbReference type="InterPro" id="IPR053139">
    <property type="entry name" value="Surface_bspA-like"/>
</dbReference>
<sequence>MTSLTIPSGVTSIGDGAFKDCSGLTSLTIPSGVTSIGKETFAECSGLTSLTIPSGVTSIRSQTFSGCKGLTSLTIPFGVTSIGKEAFQDCSGLTSIYVYPEKIPILGGRIFNGCDAKNCTVYVPKGTYDDYKSSEFGYFENIVEFDATGIDKVTTSIDAKEVSRYFVNGQRLTAPAKGLNIVKYSDGTVKKVVVQ</sequence>
<accession>A0AAP3B9G0</accession>
<dbReference type="EMBL" id="JAPDVK010000001">
    <property type="protein sequence ID" value="MCW4126720.1"/>
    <property type="molecule type" value="Genomic_DNA"/>
</dbReference>
<dbReference type="PANTHER" id="PTHR45661:SF3">
    <property type="entry name" value="IG-LIKE DOMAIN-CONTAINING PROTEIN"/>
    <property type="match status" value="1"/>
</dbReference>
<dbReference type="Gene3D" id="3.80.10.10">
    <property type="entry name" value="Ribonuclease Inhibitor"/>
    <property type="match status" value="1"/>
</dbReference>
<dbReference type="InterPro" id="IPR032675">
    <property type="entry name" value="LRR_dom_sf"/>
</dbReference>
<protein>
    <submittedName>
        <fullName evidence="1">Leucine-rich repeat domain-containing protein</fullName>
    </submittedName>
</protein>
<gene>
    <name evidence="1" type="ORF">ONT16_00250</name>
</gene>
<dbReference type="Proteomes" id="UP001209344">
    <property type="component" value="Unassembled WGS sequence"/>
</dbReference>
<reference evidence="1" key="1">
    <citation type="submission" date="2022-11" db="EMBL/GenBank/DDBJ databases">
        <title>Genomic repertoires linked with pathogenic potency of arthritogenic Prevotella copri isolated from the gut of rheumatoid arthritis patients.</title>
        <authorList>
            <person name="Nii T."/>
            <person name="Maeda Y."/>
            <person name="Motooka D."/>
            <person name="Naito M."/>
            <person name="Matsumoto Y."/>
            <person name="Ogawa T."/>
            <person name="Oguro-Igashira E."/>
            <person name="Kishikawa T."/>
            <person name="Yamashita M."/>
            <person name="Koizumi S."/>
            <person name="Kurakawa T."/>
            <person name="Okumura R."/>
            <person name="Kayama H."/>
            <person name="Murakami M."/>
            <person name="Sakaguchi T."/>
            <person name="Das B."/>
            <person name="Nakamura S."/>
            <person name="Okada Y."/>
            <person name="Kumanogoh A."/>
            <person name="Takeda K."/>
        </authorList>
    </citation>
    <scope>NUCLEOTIDE SEQUENCE</scope>
    <source>
        <strain evidence="1">F3-75</strain>
    </source>
</reference>
<dbReference type="SUPFAM" id="SSF52058">
    <property type="entry name" value="L domain-like"/>
    <property type="match status" value="1"/>
</dbReference>
<dbReference type="PANTHER" id="PTHR45661">
    <property type="entry name" value="SURFACE ANTIGEN"/>
    <property type="match status" value="1"/>
</dbReference>
<proteinExistence type="predicted"/>
<comment type="caution">
    <text evidence="1">The sequence shown here is derived from an EMBL/GenBank/DDBJ whole genome shotgun (WGS) entry which is preliminary data.</text>
</comment>
<evidence type="ECO:0000313" key="2">
    <source>
        <dbReference type="Proteomes" id="UP001209344"/>
    </source>
</evidence>
<dbReference type="Pfam" id="PF13306">
    <property type="entry name" value="LRR_5"/>
    <property type="match status" value="1"/>
</dbReference>
<organism evidence="1 2">
    <name type="scientific">Segatella copri</name>
    <dbReference type="NCBI Taxonomy" id="165179"/>
    <lineage>
        <taxon>Bacteria</taxon>
        <taxon>Pseudomonadati</taxon>
        <taxon>Bacteroidota</taxon>
        <taxon>Bacteroidia</taxon>
        <taxon>Bacteroidales</taxon>
        <taxon>Prevotellaceae</taxon>
        <taxon>Segatella</taxon>
    </lineage>
</organism>
<evidence type="ECO:0000313" key="1">
    <source>
        <dbReference type="EMBL" id="MCW4126720.1"/>
    </source>
</evidence>
<name>A0AAP3B9G0_9BACT</name>